<dbReference type="SUPFAM" id="SSF56601">
    <property type="entry name" value="beta-lactamase/transpeptidase-like"/>
    <property type="match status" value="1"/>
</dbReference>
<dbReference type="AlphaFoldDB" id="A0A2Z3HTC2"/>
<accession>A0A2Z3HTC2</accession>
<gene>
    <name evidence="2" type="ORF">HYN04_10155</name>
</gene>
<name>A0A2Z3HTC2_9CAUL</name>
<evidence type="ECO:0000313" key="2">
    <source>
        <dbReference type="EMBL" id="AWM78085.1"/>
    </source>
</evidence>
<organism evidence="2 3">
    <name type="scientific">Phenylobacterium parvum</name>
    <dbReference type="NCBI Taxonomy" id="2201350"/>
    <lineage>
        <taxon>Bacteria</taxon>
        <taxon>Pseudomonadati</taxon>
        <taxon>Pseudomonadota</taxon>
        <taxon>Alphaproteobacteria</taxon>
        <taxon>Caulobacterales</taxon>
        <taxon>Caulobacteraceae</taxon>
        <taxon>Phenylobacterium</taxon>
    </lineage>
</organism>
<dbReference type="InterPro" id="IPR012338">
    <property type="entry name" value="Beta-lactam/transpept-like"/>
</dbReference>
<evidence type="ECO:0000259" key="1">
    <source>
        <dbReference type="Pfam" id="PF00144"/>
    </source>
</evidence>
<dbReference type="RefSeq" id="WP_110450651.1">
    <property type="nucleotide sequence ID" value="NZ_CP029479.1"/>
</dbReference>
<dbReference type="InterPro" id="IPR001466">
    <property type="entry name" value="Beta-lactam-related"/>
</dbReference>
<keyword evidence="2" id="KW-0378">Hydrolase</keyword>
<proteinExistence type="predicted"/>
<dbReference type="InterPro" id="IPR050789">
    <property type="entry name" value="Diverse_Enzym_Activities"/>
</dbReference>
<keyword evidence="3" id="KW-1185">Reference proteome</keyword>
<protein>
    <submittedName>
        <fullName evidence="2">Serine hydrolase</fullName>
    </submittedName>
</protein>
<dbReference type="Pfam" id="PF00144">
    <property type="entry name" value="Beta-lactamase"/>
    <property type="match status" value="1"/>
</dbReference>
<dbReference type="PANTHER" id="PTHR43283:SF3">
    <property type="entry name" value="BETA-LACTAMASE FAMILY PROTEIN (AFU_ORTHOLOGUE AFUA_5G07500)"/>
    <property type="match status" value="1"/>
</dbReference>
<dbReference type="EMBL" id="CP029479">
    <property type="protein sequence ID" value="AWM78085.1"/>
    <property type="molecule type" value="Genomic_DNA"/>
</dbReference>
<dbReference type="Gene3D" id="3.40.710.10">
    <property type="entry name" value="DD-peptidase/beta-lactamase superfamily"/>
    <property type="match status" value="1"/>
</dbReference>
<dbReference type="GO" id="GO:0016787">
    <property type="term" value="F:hydrolase activity"/>
    <property type="evidence" value="ECO:0007669"/>
    <property type="project" value="UniProtKB-KW"/>
</dbReference>
<dbReference type="KEGG" id="phb:HYN04_10155"/>
<evidence type="ECO:0000313" key="3">
    <source>
        <dbReference type="Proteomes" id="UP000247763"/>
    </source>
</evidence>
<dbReference type="OrthoDB" id="9808046at2"/>
<reference evidence="3" key="1">
    <citation type="submission" date="2018-05" db="EMBL/GenBank/DDBJ databases">
        <title>Genome sequencing of Phenylobacterium sp. HYN0004.</title>
        <authorList>
            <person name="Yi H."/>
            <person name="Baek C."/>
        </authorList>
    </citation>
    <scope>NUCLEOTIDE SEQUENCE [LARGE SCALE GENOMIC DNA]</scope>
    <source>
        <strain evidence="3">HYN0004</strain>
    </source>
</reference>
<sequence length="405" mass="44367">MSTPESHGFSSTRLARLDRFLKEKYLDTGRLPCAQVQVLRGDDLVHESVQGLSDRERGRASTRDDVYRIYSMTKPITSLAFMMLVEEGAVALDDPVARFIPEWKDLAVFSAGTGPYLTTPPSQPMQMVDLLRHTSGLTYGFQTRTNVDAAYRKLKIADSHGDLDTQGFVDALARLPLEFSPGEAWNYSVSTDVLGVLVERISGRPFQDFLADRIFAPLGMTETGFSVRPDQADRFAACYAPTPQGGLTLQDDPATSAYHRTPSFHSGGGGLVSTADDYMKFCRMLVNRGELGGHRLVAPATLRLMASNHLPGGQDLTMLSRSLFSEATNAGVGFGLGFAVTFDPVRAMLTSSPGEYYWGGAASTAFWIDPVKDIAVVFLTQLMGSSTYPIRRELRTLVYSALMEP</sequence>
<feature type="domain" description="Beta-lactamase-related" evidence="1">
    <location>
        <begin position="24"/>
        <end position="394"/>
    </location>
</feature>
<dbReference type="PANTHER" id="PTHR43283">
    <property type="entry name" value="BETA-LACTAMASE-RELATED"/>
    <property type="match status" value="1"/>
</dbReference>
<dbReference type="Proteomes" id="UP000247763">
    <property type="component" value="Chromosome"/>
</dbReference>